<keyword evidence="3" id="KW-0378">Hydrolase</keyword>
<feature type="transmembrane region" description="Helical" evidence="1">
    <location>
        <begin position="96"/>
        <end position="118"/>
    </location>
</feature>
<dbReference type="GO" id="GO:0016787">
    <property type="term" value="F:hydrolase activity"/>
    <property type="evidence" value="ECO:0007669"/>
    <property type="project" value="UniProtKB-KW"/>
</dbReference>
<feature type="transmembrane region" description="Helical" evidence="1">
    <location>
        <begin position="65"/>
        <end position="84"/>
    </location>
</feature>
<dbReference type="EMBL" id="SPIA01000001">
    <property type="protein sequence ID" value="TFH68406.1"/>
    <property type="molecule type" value="Genomic_DNA"/>
</dbReference>
<feature type="domain" description="Cytochrome c assembly protein" evidence="2">
    <location>
        <begin position="70"/>
        <end position="265"/>
    </location>
</feature>
<accession>A0A4Y8UHS6</accession>
<dbReference type="PANTHER" id="PTHR38034:SF1">
    <property type="entry name" value="INNER MEMBRANE PROTEIN YPJD"/>
    <property type="match status" value="1"/>
</dbReference>
<evidence type="ECO:0000313" key="3">
    <source>
        <dbReference type="EMBL" id="TFH68406.1"/>
    </source>
</evidence>
<protein>
    <submittedName>
        <fullName evidence="3">Phosphohydrolase</fullName>
    </submittedName>
</protein>
<feature type="transmembrane region" description="Helical" evidence="1">
    <location>
        <begin position="213"/>
        <end position="229"/>
    </location>
</feature>
<name>A0A4Y8UHS6_9GAMM</name>
<feature type="transmembrane region" description="Helical" evidence="1">
    <location>
        <begin position="12"/>
        <end position="31"/>
    </location>
</feature>
<dbReference type="InterPro" id="IPR052372">
    <property type="entry name" value="YpjD/HemX"/>
</dbReference>
<dbReference type="AlphaFoldDB" id="A0A4Y8UHS6"/>
<feature type="transmembrane region" description="Helical" evidence="1">
    <location>
        <begin position="177"/>
        <end position="201"/>
    </location>
</feature>
<dbReference type="GO" id="GO:0020037">
    <property type="term" value="F:heme binding"/>
    <property type="evidence" value="ECO:0007669"/>
    <property type="project" value="InterPro"/>
</dbReference>
<evidence type="ECO:0000313" key="4">
    <source>
        <dbReference type="Proteomes" id="UP000298133"/>
    </source>
</evidence>
<dbReference type="Pfam" id="PF01578">
    <property type="entry name" value="Cytochrom_C_asm"/>
    <property type="match status" value="1"/>
</dbReference>
<keyword evidence="1" id="KW-1133">Transmembrane helix</keyword>
<sequence length="266" mass="28920">MPATALNANSAALTTALVLLSLLGYAAAALLRRRTTGGLFNGALGIAIALHLVAAHQLLRSSGGLDLGLLKVLALISAVVNLVVWTSALRKPIDNLYPLLLPAAALFLAGALLAPQGAALQLSPQLQGHIVISLLAYSLLTVAALQALLVAYQDWQLHHKHQNAFMRRLPPLQTMEALLFEFVWIGQILLTLSLLSGFLYYEDFTAQHLLHKVVFSLIAWLFFAILLWGRHRLGWRGYTAVRLTWAGFGAIVLGYVGSKFVLEFVL</sequence>
<reference evidence="3 4" key="1">
    <citation type="submission" date="2019-03" db="EMBL/GenBank/DDBJ databases">
        <title>Draft genome of Gammaproteobacteria bacterium LSUCC0057, a member of the SAR92 clade.</title>
        <authorList>
            <person name="Lanclos V.C."/>
            <person name="Doiron C."/>
            <person name="Henson M.W."/>
            <person name="Thrash J.C."/>
        </authorList>
    </citation>
    <scope>NUCLEOTIDE SEQUENCE [LARGE SCALE GENOMIC DNA]</scope>
    <source>
        <strain evidence="3 4">LSUCC0057</strain>
    </source>
</reference>
<dbReference type="GO" id="GO:0005886">
    <property type="term" value="C:plasma membrane"/>
    <property type="evidence" value="ECO:0007669"/>
    <property type="project" value="TreeGrafter"/>
</dbReference>
<organism evidence="3 4">
    <name type="scientific">Gammaproteobacteria bacterium LSUCC0057</name>
    <dbReference type="NCBI Taxonomy" id="2559237"/>
    <lineage>
        <taxon>Bacteria</taxon>
        <taxon>Pseudomonadati</taxon>
        <taxon>Pseudomonadota</taxon>
        <taxon>Gammaproteobacteria</taxon>
        <taxon>Cellvibrionales</taxon>
        <taxon>Porticoccaceae</taxon>
        <taxon>SAR92 clade</taxon>
    </lineage>
</organism>
<keyword evidence="4" id="KW-1185">Reference proteome</keyword>
<dbReference type="InterPro" id="IPR002541">
    <property type="entry name" value="Cyt_c_assembly"/>
</dbReference>
<dbReference type="Proteomes" id="UP000298133">
    <property type="component" value="Unassembled WGS sequence"/>
</dbReference>
<gene>
    <name evidence="3" type="ORF">E3W66_00110</name>
</gene>
<evidence type="ECO:0000256" key="1">
    <source>
        <dbReference type="SAM" id="Phobius"/>
    </source>
</evidence>
<evidence type="ECO:0000259" key="2">
    <source>
        <dbReference type="Pfam" id="PF01578"/>
    </source>
</evidence>
<feature type="transmembrane region" description="Helical" evidence="1">
    <location>
        <begin position="241"/>
        <end position="262"/>
    </location>
</feature>
<proteinExistence type="predicted"/>
<keyword evidence="1" id="KW-0812">Transmembrane</keyword>
<keyword evidence="1" id="KW-0472">Membrane</keyword>
<comment type="caution">
    <text evidence="3">The sequence shown here is derived from an EMBL/GenBank/DDBJ whole genome shotgun (WGS) entry which is preliminary data.</text>
</comment>
<dbReference type="PANTHER" id="PTHR38034">
    <property type="entry name" value="INNER MEMBRANE PROTEIN YPJD"/>
    <property type="match status" value="1"/>
</dbReference>
<feature type="transmembrane region" description="Helical" evidence="1">
    <location>
        <begin position="38"/>
        <end position="59"/>
    </location>
</feature>
<dbReference type="OrthoDB" id="9780793at2"/>
<feature type="transmembrane region" description="Helical" evidence="1">
    <location>
        <begin position="130"/>
        <end position="152"/>
    </location>
</feature>
<dbReference type="GO" id="GO:0017004">
    <property type="term" value="P:cytochrome complex assembly"/>
    <property type="evidence" value="ECO:0007669"/>
    <property type="project" value="InterPro"/>
</dbReference>